<sequence length="55" mass="6115">MEQSTVEEPTTRPPAVSVPLERRAAPVAAPIVDRILRVPARDQRSRDVSAFQSFI</sequence>
<keyword evidence="2" id="KW-1185">Reference proteome</keyword>
<dbReference type="EMBL" id="BOMN01000023">
    <property type="protein sequence ID" value="GIE18928.1"/>
    <property type="molecule type" value="Genomic_DNA"/>
</dbReference>
<evidence type="ECO:0008006" key="3">
    <source>
        <dbReference type="Google" id="ProtNLM"/>
    </source>
</evidence>
<organism evidence="1 2">
    <name type="scientific">Winogradskya humida</name>
    <dbReference type="NCBI Taxonomy" id="113566"/>
    <lineage>
        <taxon>Bacteria</taxon>
        <taxon>Bacillati</taxon>
        <taxon>Actinomycetota</taxon>
        <taxon>Actinomycetes</taxon>
        <taxon>Micromonosporales</taxon>
        <taxon>Micromonosporaceae</taxon>
        <taxon>Winogradskya</taxon>
    </lineage>
</organism>
<accession>A0ABQ3ZK40</accession>
<protein>
    <recommendedName>
        <fullName evidence="3">FXSXX-COOH protein</fullName>
    </recommendedName>
</protein>
<dbReference type="RefSeq" id="WP_203836168.1">
    <property type="nucleotide sequence ID" value="NZ_BAAATV010000043.1"/>
</dbReference>
<evidence type="ECO:0000313" key="1">
    <source>
        <dbReference type="EMBL" id="GIE18928.1"/>
    </source>
</evidence>
<dbReference type="Proteomes" id="UP000603200">
    <property type="component" value="Unassembled WGS sequence"/>
</dbReference>
<name>A0ABQ3ZK40_9ACTN</name>
<proteinExistence type="predicted"/>
<gene>
    <name evidence="1" type="ORF">Ahu01nite_020300</name>
</gene>
<reference evidence="1 2" key="1">
    <citation type="submission" date="2021-01" db="EMBL/GenBank/DDBJ databases">
        <title>Whole genome shotgun sequence of Actinoplanes humidus NBRC 14915.</title>
        <authorList>
            <person name="Komaki H."/>
            <person name="Tamura T."/>
        </authorList>
    </citation>
    <scope>NUCLEOTIDE SEQUENCE [LARGE SCALE GENOMIC DNA]</scope>
    <source>
        <strain evidence="1 2">NBRC 14915</strain>
    </source>
</reference>
<evidence type="ECO:0000313" key="2">
    <source>
        <dbReference type="Proteomes" id="UP000603200"/>
    </source>
</evidence>
<comment type="caution">
    <text evidence="1">The sequence shown here is derived from an EMBL/GenBank/DDBJ whole genome shotgun (WGS) entry which is preliminary data.</text>
</comment>